<dbReference type="SUPFAM" id="SSF46565">
    <property type="entry name" value="Chaperone J-domain"/>
    <property type="match status" value="1"/>
</dbReference>
<dbReference type="Gene3D" id="1.10.287.110">
    <property type="entry name" value="DnaJ domain"/>
    <property type="match status" value="1"/>
</dbReference>
<dbReference type="SUPFAM" id="SSF48452">
    <property type="entry name" value="TPR-like"/>
    <property type="match status" value="2"/>
</dbReference>
<evidence type="ECO:0000313" key="4">
    <source>
        <dbReference type="Proteomes" id="UP001237642"/>
    </source>
</evidence>
<dbReference type="InterPro" id="IPR001623">
    <property type="entry name" value="DnaJ_domain"/>
</dbReference>
<dbReference type="PRINTS" id="PR00625">
    <property type="entry name" value="JDOMAIN"/>
</dbReference>
<name>A0AAD8HET5_9APIA</name>
<dbReference type="InterPro" id="IPR019734">
    <property type="entry name" value="TPR_rpt"/>
</dbReference>
<reference evidence="3" key="1">
    <citation type="submission" date="2023-02" db="EMBL/GenBank/DDBJ databases">
        <title>Genome of toxic invasive species Heracleum sosnowskyi carries increased number of genes despite the absence of recent whole-genome duplications.</title>
        <authorList>
            <person name="Schelkunov M."/>
            <person name="Shtratnikova V."/>
            <person name="Makarenko M."/>
            <person name="Klepikova A."/>
            <person name="Omelchenko D."/>
            <person name="Novikova G."/>
            <person name="Obukhova E."/>
            <person name="Bogdanov V."/>
            <person name="Penin A."/>
            <person name="Logacheva M."/>
        </authorList>
    </citation>
    <scope>NUCLEOTIDE SEQUENCE</scope>
    <source>
        <strain evidence="3">Hsosn_3</strain>
        <tissue evidence="3">Leaf</tissue>
    </source>
</reference>
<dbReference type="SMART" id="SM00271">
    <property type="entry name" value="DnaJ"/>
    <property type="match status" value="1"/>
</dbReference>
<feature type="domain" description="J" evidence="2">
    <location>
        <begin position="1337"/>
        <end position="1423"/>
    </location>
</feature>
<proteinExistence type="predicted"/>
<evidence type="ECO:0000313" key="3">
    <source>
        <dbReference type="EMBL" id="KAK1366172.1"/>
    </source>
</evidence>
<protein>
    <submittedName>
        <fullName evidence="3">Heat shock protein DnaJ with tetratricopeptide repeat</fullName>
    </submittedName>
</protein>
<feature type="compositionally biased region" description="Basic and acidic residues" evidence="1">
    <location>
        <begin position="892"/>
        <end position="901"/>
    </location>
</feature>
<dbReference type="InterPro" id="IPR011990">
    <property type="entry name" value="TPR-like_helical_dom_sf"/>
</dbReference>
<dbReference type="EMBL" id="JAUIZM010000009">
    <property type="protein sequence ID" value="KAK1366172.1"/>
    <property type="molecule type" value="Genomic_DNA"/>
</dbReference>
<feature type="region of interest" description="Disordered" evidence="1">
    <location>
        <begin position="1"/>
        <end position="41"/>
    </location>
</feature>
<dbReference type="PANTHER" id="PTHR45181">
    <property type="entry name" value="HEAT SHOCK PROTEIN DNAJ WITH TETRATRICOPEPTIDE REPEAT-CONTAINING PROTEIN"/>
    <property type="match status" value="1"/>
</dbReference>
<dbReference type="Proteomes" id="UP001237642">
    <property type="component" value="Unassembled WGS sequence"/>
</dbReference>
<feature type="compositionally biased region" description="Polar residues" evidence="1">
    <location>
        <begin position="1"/>
        <end position="22"/>
    </location>
</feature>
<dbReference type="CDD" id="cd06257">
    <property type="entry name" value="DnaJ"/>
    <property type="match status" value="1"/>
</dbReference>
<feature type="region of interest" description="Disordered" evidence="1">
    <location>
        <begin position="81"/>
        <end position="104"/>
    </location>
</feature>
<dbReference type="Pfam" id="PF00226">
    <property type="entry name" value="DnaJ"/>
    <property type="match status" value="1"/>
</dbReference>
<accession>A0AAD8HET5</accession>
<feature type="compositionally biased region" description="Basic residues" evidence="1">
    <location>
        <begin position="92"/>
        <end position="103"/>
    </location>
</feature>
<comment type="caution">
    <text evidence="3">The sequence shown here is derived from an EMBL/GenBank/DDBJ whole genome shotgun (WGS) entry which is preliminary data.</text>
</comment>
<dbReference type="Gene3D" id="1.25.40.10">
    <property type="entry name" value="Tetratricopeptide repeat domain"/>
    <property type="match status" value="2"/>
</dbReference>
<reference evidence="3" key="2">
    <citation type="submission" date="2023-05" db="EMBL/GenBank/DDBJ databases">
        <authorList>
            <person name="Schelkunov M.I."/>
        </authorList>
    </citation>
    <scope>NUCLEOTIDE SEQUENCE</scope>
    <source>
        <strain evidence="3">Hsosn_3</strain>
        <tissue evidence="3">Leaf</tissue>
    </source>
</reference>
<organism evidence="3 4">
    <name type="scientific">Heracleum sosnowskyi</name>
    <dbReference type="NCBI Taxonomy" id="360622"/>
    <lineage>
        <taxon>Eukaryota</taxon>
        <taxon>Viridiplantae</taxon>
        <taxon>Streptophyta</taxon>
        <taxon>Embryophyta</taxon>
        <taxon>Tracheophyta</taxon>
        <taxon>Spermatophyta</taxon>
        <taxon>Magnoliopsida</taxon>
        <taxon>eudicotyledons</taxon>
        <taxon>Gunneridae</taxon>
        <taxon>Pentapetalae</taxon>
        <taxon>asterids</taxon>
        <taxon>campanulids</taxon>
        <taxon>Apiales</taxon>
        <taxon>Apiaceae</taxon>
        <taxon>Apioideae</taxon>
        <taxon>apioid superclade</taxon>
        <taxon>Tordylieae</taxon>
        <taxon>Tordyliinae</taxon>
        <taxon>Heracleum</taxon>
    </lineage>
</organism>
<keyword evidence="4" id="KW-1185">Reference proteome</keyword>
<feature type="compositionally biased region" description="Polar residues" evidence="1">
    <location>
        <begin position="879"/>
        <end position="891"/>
    </location>
</feature>
<feature type="region of interest" description="Disordered" evidence="1">
    <location>
        <begin position="878"/>
        <end position="901"/>
    </location>
</feature>
<feature type="region of interest" description="Disordered" evidence="1">
    <location>
        <begin position="1419"/>
        <end position="1447"/>
    </location>
</feature>
<keyword evidence="3" id="KW-0346">Stress response</keyword>
<evidence type="ECO:0000259" key="2">
    <source>
        <dbReference type="PROSITE" id="PS50076"/>
    </source>
</evidence>
<dbReference type="PROSITE" id="PS50076">
    <property type="entry name" value="DNAJ_2"/>
    <property type="match status" value="1"/>
</dbReference>
<evidence type="ECO:0000256" key="1">
    <source>
        <dbReference type="SAM" id="MobiDB-lite"/>
    </source>
</evidence>
<dbReference type="InterPro" id="IPR018253">
    <property type="entry name" value="DnaJ_domain_CS"/>
</dbReference>
<sequence>MSPSVTHIQSPISTQNESQSTLPRFPPNPNPNFNKPPNFSSLASSLGDYTTFNSSSIGKTSDRASNSSFCSVFESRVSSNESNVAANSSGRSKPRLVKVRRHGGSQYARSKFVKENIIRGNDVCNDFSKVSNLNSYTNQFGNTVNFVIGGNKSNVVPDTKLFNGQSGGSLGGNGAGKVGSLDGLGKSSNFVFGSDGNVAILSSNSNLEAKEAVKNKGRYVGERKNGEEGTKSEFVFGTTDRASLSKSNLEKKGAGPTSFVFDSGNLKSASDRGNNGKGFVFGASISDSAGTADAGAAKSWRKANRFSSLRNGKTEHCNSKVKSSFVFGSGCKESFHLSSGSQHGNDTENLNFKKTEKCNAELKGKDNNTDYASKSMPNFVFESRGKDKNTNSAFKDEMQKMNIHDSKIVDGADTFKSSSVGSFSNLTDKFVFSSDKKTSVSFTENSTFTSLQDGQINNINAANDKSCEEKVFGLGNSEKNVPSFGDSVENQIPDTLRSKDSRYGIGLFSGQNIPSFSSFGTRGKENKSLNSKENGMDGKQNLGYQTSLNNGVGGSFYSSSSSSMGFGYQPFDSVYEAPSADQTKEDKEFRFTSTPVQHNPSFTGFSTPNLKMPANLFSDNEALKKDKDFTSTNTEVQPGPPITGFTTPDMNMPANLFSGISMKLDFSVNNVSAGGRRLKKTRGKLKHKVSKYINFQQNEAPLDCGSPMDFSPYQEASCAEAFHSNISSGTANEGLAAARDGSGEREGDVEWSKENEKGLKDYHGTEPLINSKTGIAAETRASLSSIEKGECDANSQYCAASTSQSHGDTRFAFPASSSAQNDMPASTRRSMKKYRMKIGHGSDSTVRSWKSEFTSSYAKSAVLGNSSIETDGFQAQRAGISNTQRNGVNRQSKNEKSTTRDLNEAATIEACEKWRISGNQAYRRGSLPKAENYYTKCISAITQMKTPECCIEPLVLCYSNRAATQLCLGRIREALRDCNSAASLDSNFQKVQMRAANCHLLLGEVEDAMLHFNKCLESSADFCLDRRIMIEAADGVQKVQKVIDCASQSAELLEQRTSDAATKALRIIMEALTISSHSEKLLELKGEALCMLRKYEEVVHLCEQTLGFAEKNFTSIDTANQLSNADSCNGSNSDIKSWRWRLMSKSYFHMGRLEASLELIKKQEDLRSIDPKYRSEETDWSVTLAATVRELLDLKNAGNKAFQCGEHAEAIEHYTAVISSSVQSRPFTAVCFCNRAAAHQALGRISDAIADCSLAISLNENYGKALFRRATLHEMIRDYEQAASDLQRIINLQKQSKELNQESDTPLGTGGIRDYTKEARSRLSSVERKAKKGAPLDFYLLLGIKSSDTTSDIKKAYHRAALKHHPDKAGQFLVRTESLDEGPLRKEIAEKIHVDADRLFKMIGEAYAVLSDSKERSKYDLEEEIRKENDKNNSSRRESHVYNSPFERSNRDYGRGWGMYGESWKTHGKSHSRW</sequence>
<dbReference type="PANTHER" id="PTHR45181:SF8">
    <property type="entry name" value="HEAT SHOCK PROTEIN DNAJ WITH TETRATRICOPEPTIDE REPEAT-CONTAINING PROTEIN"/>
    <property type="match status" value="1"/>
</dbReference>
<dbReference type="InterPro" id="IPR036869">
    <property type="entry name" value="J_dom_sf"/>
</dbReference>
<feature type="compositionally biased region" description="Basic and acidic residues" evidence="1">
    <location>
        <begin position="1419"/>
        <end position="1440"/>
    </location>
</feature>
<dbReference type="SMART" id="SM00028">
    <property type="entry name" value="TPR"/>
    <property type="match status" value="8"/>
</dbReference>
<dbReference type="PROSITE" id="PS00636">
    <property type="entry name" value="DNAJ_1"/>
    <property type="match status" value="1"/>
</dbReference>
<gene>
    <name evidence="3" type="ORF">POM88_041733</name>
</gene>